<reference evidence="1" key="2">
    <citation type="submission" date="2020-09" db="EMBL/GenBank/DDBJ databases">
        <authorList>
            <person name="Sun Q."/>
            <person name="Zhou Y."/>
        </authorList>
    </citation>
    <scope>NUCLEOTIDE SEQUENCE</scope>
    <source>
        <strain evidence="1">CGMCC 4.7299</strain>
    </source>
</reference>
<dbReference type="SUPFAM" id="SSF81606">
    <property type="entry name" value="PP2C-like"/>
    <property type="match status" value="1"/>
</dbReference>
<gene>
    <name evidence="1" type="ORF">GCM10012284_12410</name>
</gene>
<sequence>MSADTDGLSSYVPEAAIRDGLGRAALEQAAEGLVAAALERGGPDNVTVVVADVITTGGYLAD</sequence>
<reference evidence="1" key="1">
    <citation type="journal article" date="2014" name="Int. J. Syst. Evol. Microbiol.">
        <title>Complete genome sequence of Corynebacterium casei LMG S-19264T (=DSM 44701T), isolated from a smear-ripened cheese.</title>
        <authorList>
            <consortium name="US DOE Joint Genome Institute (JGI-PGF)"/>
            <person name="Walter F."/>
            <person name="Albersmeier A."/>
            <person name="Kalinowski J."/>
            <person name="Ruckert C."/>
        </authorList>
    </citation>
    <scope>NUCLEOTIDE SEQUENCE</scope>
    <source>
        <strain evidence="1">CGMCC 4.7299</strain>
    </source>
</reference>
<dbReference type="InterPro" id="IPR036457">
    <property type="entry name" value="PPM-type-like_dom_sf"/>
</dbReference>
<evidence type="ECO:0000313" key="2">
    <source>
        <dbReference type="Proteomes" id="UP000656042"/>
    </source>
</evidence>
<dbReference type="AlphaFoldDB" id="A0A8J3FLW9"/>
<protein>
    <submittedName>
        <fullName evidence="1">Uncharacterized protein</fullName>
    </submittedName>
</protein>
<dbReference type="EMBL" id="BMMX01000002">
    <property type="protein sequence ID" value="GGK79925.1"/>
    <property type="molecule type" value="Genomic_DNA"/>
</dbReference>
<keyword evidence="2" id="KW-1185">Reference proteome</keyword>
<dbReference type="RefSeq" id="WP_189078099.1">
    <property type="nucleotide sequence ID" value="NZ_BMMX01000002.1"/>
</dbReference>
<evidence type="ECO:0000313" key="1">
    <source>
        <dbReference type="EMBL" id="GGK79925.1"/>
    </source>
</evidence>
<comment type="caution">
    <text evidence="1">The sequence shown here is derived from an EMBL/GenBank/DDBJ whole genome shotgun (WGS) entry which is preliminary data.</text>
</comment>
<dbReference type="Gene3D" id="3.60.40.10">
    <property type="entry name" value="PPM-type phosphatase domain"/>
    <property type="match status" value="1"/>
</dbReference>
<dbReference type="Proteomes" id="UP000656042">
    <property type="component" value="Unassembled WGS sequence"/>
</dbReference>
<name>A0A8J3FLW9_9ACTN</name>
<organism evidence="1 2">
    <name type="scientific">Mangrovihabitans endophyticus</name>
    <dbReference type="NCBI Taxonomy" id="1751298"/>
    <lineage>
        <taxon>Bacteria</taxon>
        <taxon>Bacillati</taxon>
        <taxon>Actinomycetota</taxon>
        <taxon>Actinomycetes</taxon>
        <taxon>Micromonosporales</taxon>
        <taxon>Micromonosporaceae</taxon>
        <taxon>Mangrovihabitans</taxon>
    </lineage>
</organism>
<proteinExistence type="predicted"/>
<accession>A0A8J3FLW9</accession>